<evidence type="ECO:0000313" key="2">
    <source>
        <dbReference type="EMBL" id="ETO11247.1"/>
    </source>
</evidence>
<organism evidence="2 3">
    <name type="scientific">Reticulomyxa filosa</name>
    <dbReference type="NCBI Taxonomy" id="46433"/>
    <lineage>
        <taxon>Eukaryota</taxon>
        <taxon>Sar</taxon>
        <taxon>Rhizaria</taxon>
        <taxon>Retaria</taxon>
        <taxon>Foraminifera</taxon>
        <taxon>Monothalamids</taxon>
        <taxon>Reticulomyxidae</taxon>
        <taxon>Reticulomyxa</taxon>
    </lineage>
</organism>
<reference evidence="2 3" key="1">
    <citation type="journal article" date="2013" name="Curr. Biol.">
        <title>The Genome of the Foraminiferan Reticulomyxa filosa.</title>
        <authorList>
            <person name="Glockner G."/>
            <person name="Hulsmann N."/>
            <person name="Schleicher M."/>
            <person name="Noegel A.A."/>
            <person name="Eichinger L."/>
            <person name="Gallinger C."/>
            <person name="Pawlowski J."/>
            <person name="Sierra R."/>
            <person name="Euteneuer U."/>
            <person name="Pillet L."/>
            <person name="Moustafa A."/>
            <person name="Platzer M."/>
            <person name="Groth M."/>
            <person name="Szafranski K."/>
            <person name="Schliwa M."/>
        </authorList>
    </citation>
    <scope>NUCLEOTIDE SEQUENCE [LARGE SCALE GENOMIC DNA]</scope>
</reference>
<comment type="caution">
    <text evidence="2">The sequence shown here is derived from an EMBL/GenBank/DDBJ whole genome shotgun (WGS) entry which is preliminary data.</text>
</comment>
<sequence length="155" mass="17690">MSEASDEKVQKPKAFALDLKEVKLKDTKAQMKDKSDPVLSGYPTAEEIVKYDKYLQTFDIESWIDILKDVTFETVFVNITLKEGEKILELCKRVSEHAKASFLASMQDEKESKQEQSKKSVQPLQLNIKEEIPDLAKRIDDTITKMNSTNGVFAK</sequence>
<keyword evidence="3" id="KW-1185">Reference proteome</keyword>
<evidence type="ECO:0000313" key="3">
    <source>
        <dbReference type="Proteomes" id="UP000023152"/>
    </source>
</evidence>
<accession>X6MCS0</accession>
<evidence type="ECO:0000256" key="1">
    <source>
        <dbReference type="SAM" id="MobiDB-lite"/>
    </source>
</evidence>
<proteinExistence type="predicted"/>
<name>X6MCS0_RETFI</name>
<protein>
    <submittedName>
        <fullName evidence="2">Uncharacterized protein</fullName>
    </submittedName>
</protein>
<gene>
    <name evidence="2" type="ORF">RFI_26121</name>
</gene>
<dbReference type="EMBL" id="ASPP01022609">
    <property type="protein sequence ID" value="ETO11247.1"/>
    <property type="molecule type" value="Genomic_DNA"/>
</dbReference>
<feature type="region of interest" description="Disordered" evidence="1">
    <location>
        <begin position="104"/>
        <end position="124"/>
    </location>
</feature>
<feature type="non-terminal residue" evidence="2">
    <location>
        <position position="155"/>
    </location>
</feature>
<dbReference type="Proteomes" id="UP000023152">
    <property type="component" value="Unassembled WGS sequence"/>
</dbReference>
<dbReference type="AlphaFoldDB" id="X6MCS0"/>
<feature type="compositionally biased region" description="Basic and acidic residues" evidence="1">
    <location>
        <begin position="107"/>
        <end position="118"/>
    </location>
</feature>